<evidence type="ECO:0000313" key="3">
    <source>
        <dbReference type="Proteomes" id="UP000175989"/>
    </source>
</evidence>
<proteinExistence type="predicted"/>
<sequence length="316" mass="34415">MKTMKWLVKRELWEHKGMLVWTPLVIAGLIAALALLAIFLGKQVQFSGEAAAAQSLTVSIQGQARASLVDTLAQGYIVAAVPVYMVLGFLVFFYCLGALNDERRDRSILFWKSLPVSDRTTVLSKAFTALVVAPLIVVGIALALSLVLLLAVVIKLSLHGTVLFGDLLATPELYLAPLRVLGLLPVYVLWALPTVGWLLMISSMVRSKVFVWAVGLPLGAALLMVWGQKMLGFDLNVGWFISNITNRVLLGVVPGSWVWFDGRTLVLSEEHGLPTAASAFMYSWSTLGNVGLWIGVAAGIAMIAVAIRMRRRREEG</sequence>
<dbReference type="EMBL" id="LROM01000122">
    <property type="protein sequence ID" value="OEZ95646.1"/>
    <property type="molecule type" value="Genomic_DNA"/>
</dbReference>
<feature type="transmembrane region" description="Helical" evidence="1">
    <location>
        <begin position="174"/>
        <end position="200"/>
    </location>
</feature>
<evidence type="ECO:0000256" key="1">
    <source>
        <dbReference type="SAM" id="Phobius"/>
    </source>
</evidence>
<dbReference type="Proteomes" id="UP000175989">
    <property type="component" value="Unassembled WGS sequence"/>
</dbReference>
<name>A0A1E7WD12_9BURK</name>
<feature type="transmembrane region" description="Helical" evidence="1">
    <location>
        <begin position="209"/>
        <end position="227"/>
    </location>
</feature>
<keyword evidence="1" id="KW-0472">Membrane</keyword>
<feature type="transmembrane region" description="Helical" evidence="1">
    <location>
        <begin position="76"/>
        <end position="99"/>
    </location>
</feature>
<keyword evidence="1" id="KW-0812">Transmembrane</keyword>
<feature type="transmembrane region" description="Helical" evidence="1">
    <location>
        <begin position="20"/>
        <end position="40"/>
    </location>
</feature>
<accession>A0A1E7WD12</accession>
<dbReference type="AlphaFoldDB" id="A0A1E7WD12"/>
<keyword evidence="1" id="KW-1133">Transmembrane helix</keyword>
<organism evidence="2 3">
    <name type="scientific">Duganella phyllosphaerae</name>
    <dbReference type="NCBI Taxonomy" id="762836"/>
    <lineage>
        <taxon>Bacteria</taxon>
        <taxon>Pseudomonadati</taxon>
        <taxon>Pseudomonadota</taxon>
        <taxon>Betaproteobacteria</taxon>
        <taxon>Burkholderiales</taxon>
        <taxon>Oxalobacteraceae</taxon>
        <taxon>Telluria group</taxon>
        <taxon>Duganella</taxon>
    </lineage>
</organism>
<feature type="transmembrane region" description="Helical" evidence="1">
    <location>
        <begin position="290"/>
        <end position="307"/>
    </location>
</feature>
<evidence type="ECO:0000313" key="2">
    <source>
        <dbReference type="EMBL" id="OEZ95646.1"/>
    </source>
</evidence>
<evidence type="ECO:0008006" key="4">
    <source>
        <dbReference type="Google" id="ProtNLM"/>
    </source>
</evidence>
<protein>
    <recommendedName>
        <fullName evidence="4">ABC-2 family transporter protein</fullName>
    </recommendedName>
</protein>
<feature type="transmembrane region" description="Helical" evidence="1">
    <location>
        <begin position="127"/>
        <end position="154"/>
    </location>
</feature>
<keyword evidence="3" id="KW-1185">Reference proteome</keyword>
<comment type="caution">
    <text evidence="2">The sequence shown here is derived from an EMBL/GenBank/DDBJ whole genome shotgun (WGS) entry which is preliminary data.</text>
</comment>
<dbReference type="OrthoDB" id="118685at2"/>
<dbReference type="RefSeq" id="WP_070250864.1">
    <property type="nucleotide sequence ID" value="NZ_LROM01000122.1"/>
</dbReference>
<reference evidence="3" key="1">
    <citation type="journal article" date="2016" name="Front. Microbiol.">
        <title>Molecular Keys to the Janthinobacterium and Duganella spp. Interaction with the Plant Pathogen Fusarium graminearum.</title>
        <authorList>
            <person name="Haack F.S."/>
            <person name="Poehlein A."/>
            <person name="Kroger C."/>
            <person name="Voigt C.A."/>
            <person name="Piepenbring M."/>
            <person name="Bode H.B."/>
            <person name="Daniel R."/>
            <person name="Schafer W."/>
            <person name="Streit W.R."/>
        </authorList>
    </citation>
    <scope>NUCLEOTIDE SEQUENCE [LARGE SCALE GENOMIC DNA]</scope>
    <source>
        <strain evidence="3">T54</strain>
    </source>
</reference>
<dbReference type="PATRIC" id="fig|762836.4.peg.4381"/>
<gene>
    <name evidence="2" type="ORF">DUPY_42530</name>
</gene>